<proteinExistence type="predicted"/>
<reference evidence="2" key="1">
    <citation type="submission" date="2022-11" db="UniProtKB">
        <authorList>
            <consortium name="WormBaseParasite"/>
        </authorList>
    </citation>
    <scope>IDENTIFICATION</scope>
</reference>
<dbReference type="Proteomes" id="UP000887576">
    <property type="component" value="Unplaced"/>
</dbReference>
<evidence type="ECO:0000313" key="1">
    <source>
        <dbReference type="Proteomes" id="UP000887576"/>
    </source>
</evidence>
<protein>
    <submittedName>
        <fullName evidence="2">AAA+ ATPase domain-containing protein</fullName>
    </submittedName>
</protein>
<dbReference type="WBParaSite" id="JU765_v2.g5992.t2">
    <property type="protein sequence ID" value="JU765_v2.g5992.t2"/>
    <property type="gene ID" value="JU765_v2.g5992"/>
</dbReference>
<sequence>MSSEGSELVETMSSLSITADVTPNLHLEVRLKKGISKIQIENCKEAIAKSINCMENLYNWRSFALMDHELADSIDQILVGCYNTPDGQKIEFGKIDIPVSNVHVYNVRDGESMATSIAADGSDDTSIASHHWTLPCKEFDDLWENLVFDDNIKNELLSFVYALLKLSDRGANSNILSVNRMVLLHGPPGTGKTSLCKALAQRLSIRLSQRYKRSIFIEVNSHSLFSKWFSESGKLILKLFEQIEECACDPHQLVFVLIDEVESLTLGRATSFKGNEPSDALRSVNAVLTQMDQIRKYRNVLVLTTSNITDALDEAFVDRADVNRYVGHPSKYAIYSILVSALKELQRYSCICRKRTSKS</sequence>
<organism evidence="1 2">
    <name type="scientific">Panagrolaimus sp. JU765</name>
    <dbReference type="NCBI Taxonomy" id="591449"/>
    <lineage>
        <taxon>Eukaryota</taxon>
        <taxon>Metazoa</taxon>
        <taxon>Ecdysozoa</taxon>
        <taxon>Nematoda</taxon>
        <taxon>Chromadorea</taxon>
        <taxon>Rhabditida</taxon>
        <taxon>Tylenchina</taxon>
        <taxon>Panagrolaimomorpha</taxon>
        <taxon>Panagrolaimoidea</taxon>
        <taxon>Panagrolaimidae</taxon>
        <taxon>Panagrolaimus</taxon>
    </lineage>
</organism>
<name>A0AC34RDD7_9BILA</name>
<evidence type="ECO:0000313" key="2">
    <source>
        <dbReference type="WBParaSite" id="JU765_v2.g5992.t2"/>
    </source>
</evidence>
<accession>A0AC34RDD7</accession>